<dbReference type="PANTHER" id="PTHR11647:SF1">
    <property type="entry name" value="COLLAPSIN RESPONSE MEDIATOR PROTEIN"/>
    <property type="match status" value="1"/>
</dbReference>
<proteinExistence type="predicted"/>
<dbReference type="Pfam" id="PF07969">
    <property type="entry name" value="Amidohydro_3"/>
    <property type="match status" value="1"/>
</dbReference>
<keyword evidence="3" id="KW-1185">Reference proteome</keyword>
<feature type="domain" description="Amidohydrolase 3" evidence="1">
    <location>
        <begin position="59"/>
        <end position="521"/>
    </location>
</feature>
<dbReference type="Gene3D" id="3.30.1490.130">
    <property type="entry name" value="D-aminoacylase. Domain 3"/>
    <property type="match status" value="1"/>
</dbReference>
<accession>A0A2T0QAH9</accession>
<dbReference type="OrthoDB" id="9766983at2"/>
<comment type="caution">
    <text evidence="2">The sequence shown here is derived from an EMBL/GenBank/DDBJ whole genome shotgun (WGS) entry which is preliminary data.</text>
</comment>
<dbReference type="Gene3D" id="2.30.40.10">
    <property type="entry name" value="Urease, subunit C, domain 1"/>
    <property type="match status" value="1"/>
</dbReference>
<name>A0A2T0QAH9_9ACTN</name>
<dbReference type="RefSeq" id="WP_106242881.1">
    <property type="nucleotide sequence ID" value="NZ_PVZC01000002.1"/>
</dbReference>
<evidence type="ECO:0000313" key="2">
    <source>
        <dbReference type="EMBL" id="PRY00812.1"/>
    </source>
</evidence>
<protein>
    <submittedName>
        <fullName evidence="2">Dihydroorotase</fullName>
    </submittedName>
</protein>
<dbReference type="InterPro" id="IPR032466">
    <property type="entry name" value="Metal_Hydrolase"/>
</dbReference>
<evidence type="ECO:0000259" key="1">
    <source>
        <dbReference type="Pfam" id="PF07969"/>
    </source>
</evidence>
<dbReference type="SUPFAM" id="SSF51338">
    <property type="entry name" value="Composite domain of metallo-dependent hydrolases"/>
    <property type="match status" value="1"/>
</dbReference>
<dbReference type="GO" id="GO:0016811">
    <property type="term" value="F:hydrolase activity, acting on carbon-nitrogen (but not peptide) bonds, in linear amides"/>
    <property type="evidence" value="ECO:0007669"/>
    <property type="project" value="InterPro"/>
</dbReference>
<dbReference type="GO" id="GO:0005829">
    <property type="term" value="C:cytosol"/>
    <property type="evidence" value="ECO:0007669"/>
    <property type="project" value="TreeGrafter"/>
</dbReference>
<dbReference type="InterPro" id="IPR013108">
    <property type="entry name" value="Amidohydro_3"/>
</dbReference>
<dbReference type="PANTHER" id="PTHR11647">
    <property type="entry name" value="HYDRANTOINASE/DIHYDROPYRIMIDINASE FAMILY MEMBER"/>
    <property type="match status" value="1"/>
</dbReference>
<dbReference type="CDD" id="cd01297">
    <property type="entry name" value="D-aminoacylase"/>
    <property type="match status" value="1"/>
</dbReference>
<dbReference type="InterPro" id="IPR011059">
    <property type="entry name" value="Metal-dep_hydrolase_composite"/>
</dbReference>
<dbReference type="Gene3D" id="3.20.20.140">
    <property type="entry name" value="Metal-dependent hydrolases"/>
    <property type="match status" value="1"/>
</dbReference>
<organism evidence="2 3">
    <name type="scientific">Allonocardiopsis opalescens</name>
    <dbReference type="NCBI Taxonomy" id="1144618"/>
    <lineage>
        <taxon>Bacteria</taxon>
        <taxon>Bacillati</taxon>
        <taxon>Actinomycetota</taxon>
        <taxon>Actinomycetes</taxon>
        <taxon>Streptosporangiales</taxon>
        <taxon>Allonocardiopsis</taxon>
    </lineage>
</organism>
<sequence length="546" mass="58953">MVDRQAAADWRPDYELLLRGGTVVDGTGGPPRRADVLIRDGRIASMERHRPGFPLPQHTIDVGGLVVAPGFIDMHSHSDLAVLADPEHIAKVAQGVTTEVLGQDGLSYAPVTDATLGQLREQLRGWNGDPELDYDWRSVGEYLDRIDRGAAVNAAYLVPHGTVRLAVMGTDERAATAEELARMRALVEEGLAQGAAGLSTGLTYTPGMYADDEEIVELCAAVRAHGGYYCPHHRNYGAEVVRGYLDCLEIARRAQVPLHLAHCHVNFPPNAGRAHEVLDAIDRASAEHGLDVTLDTYPYLAGATYLAALLPSRVQAGGTAATLARLRDPARRAEIAHEIEVSGSDGHHGMPMDWSTIVISGTGEEQAWAVGRSIAELAAERGAAPAELFFDLLLADELATGCLVQVGNEDNVRAIMTHRAHTGGSDGILVGARPHPRGWGTFPRYLGHYVRELGLLSLEEAVAHFTSRPARRLGLADRGVLRRGAVADLVVFDPDRVADTATYENPKRRPAGIEHVFVNGVKTLAYGRRTGLLPGRALRRRTDPRG</sequence>
<dbReference type="EMBL" id="PVZC01000002">
    <property type="protein sequence ID" value="PRY00812.1"/>
    <property type="molecule type" value="Genomic_DNA"/>
</dbReference>
<reference evidence="2 3" key="1">
    <citation type="submission" date="2018-03" db="EMBL/GenBank/DDBJ databases">
        <title>Genomic Encyclopedia of Archaeal and Bacterial Type Strains, Phase II (KMG-II): from individual species to whole genera.</title>
        <authorList>
            <person name="Goeker M."/>
        </authorList>
    </citation>
    <scope>NUCLEOTIDE SEQUENCE [LARGE SCALE GENOMIC DNA]</scope>
    <source>
        <strain evidence="2 3">DSM 45601</strain>
    </source>
</reference>
<evidence type="ECO:0000313" key="3">
    <source>
        <dbReference type="Proteomes" id="UP000237846"/>
    </source>
</evidence>
<dbReference type="InterPro" id="IPR050378">
    <property type="entry name" value="Metallo-dep_Hydrolases_sf"/>
</dbReference>
<dbReference type="Proteomes" id="UP000237846">
    <property type="component" value="Unassembled WGS sequence"/>
</dbReference>
<dbReference type="GO" id="GO:0016812">
    <property type="term" value="F:hydrolase activity, acting on carbon-nitrogen (but not peptide) bonds, in cyclic amides"/>
    <property type="evidence" value="ECO:0007669"/>
    <property type="project" value="TreeGrafter"/>
</dbReference>
<gene>
    <name evidence="2" type="ORF">CLV72_102444</name>
</gene>
<dbReference type="InterPro" id="IPR023100">
    <property type="entry name" value="D-aminoacylase_insert_dom_sf"/>
</dbReference>
<dbReference type="SUPFAM" id="SSF51556">
    <property type="entry name" value="Metallo-dependent hydrolases"/>
    <property type="match status" value="1"/>
</dbReference>
<dbReference type="AlphaFoldDB" id="A0A2T0QAH9"/>